<feature type="region of interest" description="Disordered" evidence="10">
    <location>
        <begin position="55"/>
        <end position="87"/>
    </location>
</feature>
<feature type="region of interest" description="Disordered" evidence="10">
    <location>
        <begin position="1"/>
        <end position="37"/>
    </location>
</feature>
<reference evidence="11 12" key="1">
    <citation type="submission" date="2024-11" db="EMBL/GenBank/DDBJ databases">
        <title>Adaptive evolution of stress response genes in parasites aligns with host niche diversity.</title>
        <authorList>
            <person name="Hahn C."/>
            <person name="Resl P."/>
        </authorList>
    </citation>
    <scope>NUCLEOTIDE SEQUENCE [LARGE SCALE GENOMIC DNA]</scope>
    <source>
        <strain evidence="11">EGGRZ-B1_66</strain>
        <tissue evidence="11">Body</tissue>
    </source>
</reference>
<evidence type="ECO:0000313" key="12">
    <source>
        <dbReference type="Proteomes" id="UP001626550"/>
    </source>
</evidence>
<evidence type="ECO:0000313" key="11">
    <source>
        <dbReference type="EMBL" id="KAL3317274.1"/>
    </source>
</evidence>
<evidence type="ECO:0000256" key="2">
    <source>
        <dbReference type="ARBA" id="ARBA00004123"/>
    </source>
</evidence>
<dbReference type="PANTHER" id="PTHR16523:SF6">
    <property type="entry name" value="PEST PROTEOLYTIC SIGNAL-CONTAINING NUCLEAR PROTEIN"/>
    <property type="match status" value="1"/>
</dbReference>
<evidence type="ECO:0000256" key="1">
    <source>
        <dbReference type="ARBA" id="ARBA00002646"/>
    </source>
</evidence>
<evidence type="ECO:0000256" key="4">
    <source>
        <dbReference type="ARBA" id="ARBA00022059"/>
    </source>
</evidence>
<keyword evidence="12" id="KW-1185">Reference proteome</keyword>
<dbReference type="EMBL" id="JBJKFK010000406">
    <property type="protein sequence ID" value="KAL3317274.1"/>
    <property type="molecule type" value="Genomic_DNA"/>
</dbReference>
<comment type="subunit">
    <text evidence="3">Interacts with UHRF2/NIRF.</text>
</comment>
<evidence type="ECO:0000256" key="8">
    <source>
        <dbReference type="ARBA" id="ARBA00023242"/>
    </source>
</evidence>
<comment type="function">
    <text evidence="1">May be involved in cell cycle regulation.</text>
</comment>
<evidence type="ECO:0000256" key="6">
    <source>
        <dbReference type="ARBA" id="ARBA00022843"/>
    </source>
</evidence>
<keyword evidence="9" id="KW-0131">Cell cycle</keyword>
<dbReference type="GO" id="GO:0005634">
    <property type="term" value="C:nucleus"/>
    <property type="evidence" value="ECO:0007669"/>
    <property type="project" value="UniProtKB-SubCell"/>
</dbReference>
<keyword evidence="7" id="KW-0007">Acetylation</keyword>
<feature type="compositionally biased region" description="Basic and acidic residues" evidence="10">
    <location>
        <begin position="1"/>
        <end position="34"/>
    </location>
</feature>
<protein>
    <recommendedName>
        <fullName evidence="4">PEST proteolytic signal-containing nuclear protein</fullName>
    </recommendedName>
</protein>
<keyword evidence="8" id="KW-0539">Nucleus</keyword>
<dbReference type="AlphaFoldDB" id="A0ABD2QCJ1"/>
<dbReference type="Pfam" id="PF15473">
    <property type="entry name" value="PCNP"/>
    <property type="match status" value="1"/>
</dbReference>
<dbReference type="PANTHER" id="PTHR16523">
    <property type="entry name" value="PEST PROTEOLYTIC SIGNAL-CONTAINING NUCLEAR PROTEIN"/>
    <property type="match status" value="1"/>
</dbReference>
<feature type="compositionally biased region" description="Basic and acidic residues" evidence="10">
    <location>
        <begin position="61"/>
        <end position="74"/>
    </location>
</feature>
<evidence type="ECO:0000256" key="10">
    <source>
        <dbReference type="SAM" id="MobiDB-lite"/>
    </source>
</evidence>
<evidence type="ECO:0000256" key="7">
    <source>
        <dbReference type="ARBA" id="ARBA00022990"/>
    </source>
</evidence>
<sequence>MSSETEAARAEKHKINLEDIEVPKKKSRPDKCELYDPESPVEDFVTNVPIKPVKMQLKPQKPKEAQDVVLEKPSKTISQSDEEEMPVEARIRMRNKGRNTPTSSGPNSFGKGKFGFLNHSMLIERQNDAMLKTLGEEDE</sequence>
<organism evidence="11 12">
    <name type="scientific">Cichlidogyrus casuarinus</name>
    <dbReference type="NCBI Taxonomy" id="1844966"/>
    <lineage>
        <taxon>Eukaryota</taxon>
        <taxon>Metazoa</taxon>
        <taxon>Spiralia</taxon>
        <taxon>Lophotrochozoa</taxon>
        <taxon>Platyhelminthes</taxon>
        <taxon>Monogenea</taxon>
        <taxon>Monopisthocotylea</taxon>
        <taxon>Dactylogyridea</taxon>
        <taxon>Ancyrocephalidae</taxon>
        <taxon>Cichlidogyrus</taxon>
    </lineage>
</organism>
<evidence type="ECO:0000256" key="3">
    <source>
        <dbReference type="ARBA" id="ARBA00011097"/>
    </source>
</evidence>
<dbReference type="Proteomes" id="UP001626550">
    <property type="component" value="Unassembled WGS sequence"/>
</dbReference>
<evidence type="ECO:0000256" key="5">
    <source>
        <dbReference type="ARBA" id="ARBA00022553"/>
    </source>
</evidence>
<dbReference type="InterPro" id="IPR029169">
    <property type="entry name" value="PCNP"/>
</dbReference>
<name>A0ABD2QCJ1_9PLAT</name>
<proteinExistence type="predicted"/>
<keyword evidence="6" id="KW-0832">Ubl conjugation</keyword>
<keyword evidence="5" id="KW-0597">Phosphoprotein</keyword>
<evidence type="ECO:0000256" key="9">
    <source>
        <dbReference type="ARBA" id="ARBA00023306"/>
    </source>
</evidence>
<feature type="region of interest" description="Disordered" evidence="10">
    <location>
        <begin position="93"/>
        <end position="112"/>
    </location>
</feature>
<comment type="subcellular location">
    <subcellularLocation>
        <location evidence="2">Nucleus</location>
    </subcellularLocation>
</comment>
<gene>
    <name evidence="11" type="ORF">Ciccas_004071</name>
</gene>
<feature type="compositionally biased region" description="Polar residues" evidence="10">
    <location>
        <begin position="98"/>
        <end position="107"/>
    </location>
</feature>
<comment type="caution">
    <text evidence="11">The sequence shown here is derived from an EMBL/GenBank/DDBJ whole genome shotgun (WGS) entry which is preliminary data.</text>
</comment>
<accession>A0ABD2QCJ1</accession>